<reference evidence="2" key="1">
    <citation type="journal article" date="2015" name="Nature">
        <title>Complex archaea that bridge the gap between prokaryotes and eukaryotes.</title>
        <authorList>
            <person name="Spang A."/>
            <person name="Saw J.H."/>
            <person name="Jorgensen S.L."/>
            <person name="Zaremba-Niedzwiedzka K."/>
            <person name="Martijn J."/>
            <person name="Lind A.E."/>
            <person name="van Eijk R."/>
            <person name="Schleper C."/>
            <person name="Guy L."/>
            <person name="Ettema T.J."/>
        </authorList>
    </citation>
    <scope>NUCLEOTIDE SEQUENCE</scope>
</reference>
<name>A0A0F9UNE0_9ZZZZ</name>
<organism evidence="2">
    <name type="scientific">marine sediment metagenome</name>
    <dbReference type="NCBI Taxonomy" id="412755"/>
    <lineage>
        <taxon>unclassified sequences</taxon>
        <taxon>metagenomes</taxon>
        <taxon>ecological metagenomes</taxon>
    </lineage>
</organism>
<gene>
    <name evidence="2" type="ORF">LCGC14_0242100</name>
</gene>
<sequence length="391" mass="42932">MIEKRLVFVFPGFEPMLAPAHMERFRRAAERSAAVWQADLRLDGAPGAPTLFPSLRAALSGSGWRTETELVFCDWGDLILAYAARPAIERLSSGLLALADFLVTGTVFRYCRVSWRYAFFFAFPIAVMTAAIWIGWAVHAALTALLPGLAGSATGFVLGLLAALALLFLAERRWHLLTALDDWALARDLCRERNPALSARIARQAEEIAARAAASDAGEIVVAAHSLGASFAVLALDQALSGDLKTDLRWHILTVGSSLMKTTLHPAAKTQRAAVRRLVADHRIAWTDCQGLSDPINFYNSNPATSLGIREGRIPVAVRVHFKRLVSPGTYRRIKRDFFRLHRQFVLAVERRCPYSFHMLLLGPRPLADFAETRTVDVPPLAPAACEGAAP</sequence>
<proteinExistence type="predicted"/>
<accession>A0A0F9UNE0</accession>
<keyword evidence="1" id="KW-0812">Transmembrane</keyword>
<dbReference type="AlphaFoldDB" id="A0A0F9UNE0"/>
<feature type="transmembrane region" description="Helical" evidence="1">
    <location>
        <begin position="144"/>
        <end position="170"/>
    </location>
</feature>
<dbReference type="EMBL" id="LAZR01000123">
    <property type="protein sequence ID" value="KKN89017.1"/>
    <property type="molecule type" value="Genomic_DNA"/>
</dbReference>
<evidence type="ECO:0008006" key="3">
    <source>
        <dbReference type="Google" id="ProtNLM"/>
    </source>
</evidence>
<protein>
    <recommendedName>
        <fullName evidence="3">Fungal lipase-like domain-containing protein</fullName>
    </recommendedName>
</protein>
<evidence type="ECO:0000313" key="2">
    <source>
        <dbReference type="EMBL" id="KKN89017.1"/>
    </source>
</evidence>
<evidence type="ECO:0000256" key="1">
    <source>
        <dbReference type="SAM" id="Phobius"/>
    </source>
</evidence>
<keyword evidence="1" id="KW-1133">Transmembrane helix</keyword>
<comment type="caution">
    <text evidence="2">The sequence shown here is derived from an EMBL/GenBank/DDBJ whole genome shotgun (WGS) entry which is preliminary data.</text>
</comment>
<keyword evidence="1" id="KW-0472">Membrane</keyword>
<feature type="transmembrane region" description="Helical" evidence="1">
    <location>
        <begin position="117"/>
        <end position="138"/>
    </location>
</feature>